<feature type="compositionally biased region" description="Basic and acidic residues" evidence="1">
    <location>
        <begin position="60"/>
        <end position="77"/>
    </location>
</feature>
<evidence type="ECO:0000313" key="3">
    <source>
        <dbReference type="EMBL" id="GAA4081814.1"/>
    </source>
</evidence>
<evidence type="ECO:0000256" key="1">
    <source>
        <dbReference type="SAM" id="MobiDB-lite"/>
    </source>
</evidence>
<proteinExistence type="predicted"/>
<feature type="domain" description="DUF5709" evidence="2">
    <location>
        <begin position="87"/>
        <end position="132"/>
    </location>
</feature>
<feature type="compositionally biased region" description="Basic and acidic residues" evidence="1">
    <location>
        <begin position="99"/>
        <end position="109"/>
    </location>
</feature>
<name>A0ABP7W7H5_9ACTN</name>
<comment type="caution">
    <text evidence="3">The sequence shown here is derived from an EMBL/GenBank/DDBJ whole genome shotgun (WGS) entry which is preliminary data.</text>
</comment>
<accession>A0ABP7W7H5</accession>
<evidence type="ECO:0000259" key="2">
    <source>
        <dbReference type="Pfam" id="PF18970"/>
    </source>
</evidence>
<dbReference type="EMBL" id="BAAAZG010000031">
    <property type="protein sequence ID" value="GAA4081814.1"/>
    <property type="molecule type" value="Genomic_DNA"/>
</dbReference>
<reference evidence="4" key="1">
    <citation type="journal article" date="2019" name="Int. J. Syst. Evol. Microbiol.">
        <title>The Global Catalogue of Microorganisms (GCM) 10K type strain sequencing project: providing services to taxonomists for standard genome sequencing and annotation.</title>
        <authorList>
            <consortium name="The Broad Institute Genomics Platform"/>
            <consortium name="The Broad Institute Genome Sequencing Center for Infectious Disease"/>
            <person name="Wu L."/>
            <person name="Ma J."/>
        </authorList>
    </citation>
    <scope>NUCLEOTIDE SEQUENCE [LARGE SCALE GENOMIC DNA]</scope>
    <source>
        <strain evidence="4">JCM 16702</strain>
    </source>
</reference>
<evidence type="ECO:0000313" key="4">
    <source>
        <dbReference type="Proteomes" id="UP001500683"/>
    </source>
</evidence>
<gene>
    <name evidence="3" type="ORF">GCM10022214_46010</name>
</gene>
<protein>
    <recommendedName>
        <fullName evidence="2">DUF5709 domain-containing protein</fullName>
    </recommendedName>
</protein>
<dbReference type="RefSeq" id="WP_344951030.1">
    <property type="nucleotide sequence ID" value="NZ_BAAAZG010000031.1"/>
</dbReference>
<sequence>MTENIPGGDPERRYTSGPEDEGIPDLQDGTPGQQRAQDPQEAPVPGDRPMALDEFGMTEEEMRAGEPLDMRLAREEPDIPEVPDEPYRPAGRIVEEDEGARTDTEKDAVAYDAGDDAGGYTAEERAMRIEDE</sequence>
<dbReference type="Proteomes" id="UP001500683">
    <property type="component" value="Unassembled WGS sequence"/>
</dbReference>
<dbReference type="InterPro" id="IPR043763">
    <property type="entry name" value="DUF5709"/>
</dbReference>
<dbReference type="Pfam" id="PF18970">
    <property type="entry name" value="DUF5709"/>
    <property type="match status" value="1"/>
</dbReference>
<organism evidence="3 4">
    <name type="scientific">Actinomadura miaoliensis</name>
    <dbReference type="NCBI Taxonomy" id="430685"/>
    <lineage>
        <taxon>Bacteria</taxon>
        <taxon>Bacillati</taxon>
        <taxon>Actinomycetota</taxon>
        <taxon>Actinomycetes</taxon>
        <taxon>Streptosporangiales</taxon>
        <taxon>Thermomonosporaceae</taxon>
        <taxon>Actinomadura</taxon>
    </lineage>
</organism>
<feature type="region of interest" description="Disordered" evidence="1">
    <location>
        <begin position="1"/>
        <end position="123"/>
    </location>
</feature>
<keyword evidence="4" id="KW-1185">Reference proteome</keyword>